<dbReference type="Proteomes" id="UP001153555">
    <property type="component" value="Unassembled WGS sequence"/>
</dbReference>
<dbReference type="InterPro" id="IPR000571">
    <property type="entry name" value="Znf_CCCH"/>
</dbReference>
<accession>A0A9N7NYZ2</accession>
<keyword evidence="1" id="KW-0238">DNA-binding</keyword>
<dbReference type="GO" id="GO:0008270">
    <property type="term" value="F:zinc ion binding"/>
    <property type="evidence" value="ECO:0007669"/>
    <property type="project" value="UniProtKB-KW"/>
</dbReference>
<dbReference type="EMBL" id="CACSLK010034050">
    <property type="protein sequence ID" value="CAA0841196.1"/>
    <property type="molecule type" value="Genomic_DNA"/>
</dbReference>
<evidence type="ECO:0000256" key="2">
    <source>
        <dbReference type="PROSITE-ProRule" id="PRU00723"/>
    </source>
</evidence>
<feature type="zinc finger region" description="C3H1-type" evidence="2">
    <location>
        <begin position="363"/>
        <end position="391"/>
    </location>
</feature>
<keyword evidence="6" id="KW-1185">Reference proteome</keyword>
<dbReference type="GO" id="GO:0003677">
    <property type="term" value="F:DNA binding"/>
    <property type="evidence" value="ECO:0007669"/>
    <property type="project" value="UniProtKB-KW"/>
</dbReference>
<organism evidence="5 6">
    <name type="scientific">Striga hermonthica</name>
    <name type="common">Purple witchweed</name>
    <name type="synonym">Buchnera hermonthica</name>
    <dbReference type="NCBI Taxonomy" id="68872"/>
    <lineage>
        <taxon>Eukaryota</taxon>
        <taxon>Viridiplantae</taxon>
        <taxon>Streptophyta</taxon>
        <taxon>Embryophyta</taxon>
        <taxon>Tracheophyta</taxon>
        <taxon>Spermatophyta</taxon>
        <taxon>Magnoliopsida</taxon>
        <taxon>eudicotyledons</taxon>
        <taxon>Gunneridae</taxon>
        <taxon>Pentapetalae</taxon>
        <taxon>asterids</taxon>
        <taxon>lamiids</taxon>
        <taxon>Lamiales</taxon>
        <taxon>Orobanchaceae</taxon>
        <taxon>Buchnereae</taxon>
        <taxon>Striga</taxon>
    </lineage>
</organism>
<sequence length="487" mass="53104">MGESRKSKRVSWATDVNLCQVRLFLSEDSPSQVGMGTHDHLQAKPFRSAQTSGVVGPDDNLPPGFEGIQPANPWMAKMSQIPLTKWKCPLRFAINIAWQVVTGEESEEIEIQNKREMRVLEAIYPRLSAIPPNPSVLPGIQEPTINNRQTPVVPITPIEDEDTSIDSNLAIGGSSNSAISINPPTNEVEPEILSALAAAISNGTNNNNSNLIDHSLLIKILSDPKMIEHLMTSRSSNSQITLPHTAEQNAPLSSMHGNVPSASSMQYVPNPRPPQNGPFNPVDHGVGPRQVLPQPGPYYPPRAVPDVGPGRGPHPPVPRDVNYYKSLIQQHGGERKESGVGPVPFGHQGQQEHMARPGRDMKPKIMKPCIYFNSSKGCRNGADCSFQHDVPGGQRVSAGGVPEVQSGKRAKFDKEITARSPQSAAPQRWSRMRQETFPAHLLLCLGEGQRRLQLHSPLLTKFLAAVSSVSCWTIEGFLASSSSSYFK</sequence>
<keyword evidence="2" id="KW-0862">Zinc</keyword>
<keyword evidence="2" id="KW-0863">Zinc-finger</keyword>
<evidence type="ECO:0000313" key="5">
    <source>
        <dbReference type="EMBL" id="CAA0841196.1"/>
    </source>
</evidence>
<dbReference type="PANTHER" id="PTHR33400">
    <property type="entry name" value="ZINC FINGER CCCH DOMAIN-CONTAINING PROTEIN 6-RELATED"/>
    <property type="match status" value="1"/>
</dbReference>
<name>A0A9N7NYZ2_STRHE</name>
<feature type="compositionally biased region" description="Polar residues" evidence="3">
    <location>
        <begin position="250"/>
        <end position="267"/>
    </location>
</feature>
<feature type="domain" description="C3H1-type" evidence="4">
    <location>
        <begin position="363"/>
        <end position="391"/>
    </location>
</feature>
<feature type="region of interest" description="Disordered" evidence="3">
    <location>
        <begin position="250"/>
        <end position="295"/>
    </location>
</feature>
<comment type="caution">
    <text evidence="5">The sequence shown here is derived from an EMBL/GenBank/DDBJ whole genome shotgun (WGS) entry which is preliminary data.</text>
</comment>
<gene>
    <name evidence="5" type="ORF">SHERM_07229</name>
</gene>
<evidence type="ECO:0000256" key="1">
    <source>
        <dbReference type="ARBA" id="ARBA00023125"/>
    </source>
</evidence>
<proteinExistence type="predicted"/>
<dbReference type="AlphaFoldDB" id="A0A9N7NYZ2"/>
<dbReference type="OrthoDB" id="1928519at2759"/>
<protein>
    <submittedName>
        <fullName evidence="5">Zinc finger CCCH domain-containing protein 6</fullName>
    </submittedName>
</protein>
<evidence type="ECO:0000313" key="6">
    <source>
        <dbReference type="Proteomes" id="UP001153555"/>
    </source>
</evidence>
<dbReference type="PROSITE" id="PS50103">
    <property type="entry name" value="ZF_C3H1"/>
    <property type="match status" value="1"/>
</dbReference>
<reference evidence="5" key="1">
    <citation type="submission" date="2019-12" db="EMBL/GenBank/DDBJ databases">
        <authorList>
            <person name="Scholes J."/>
        </authorList>
    </citation>
    <scope>NUCLEOTIDE SEQUENCE</scope>
</reference>
<keyword evidence="2" id="KW-0479">Metal-binding</keyword>
<evidence type="ECO:0000259" key="4">
    <source>
        <dbReference type="PROSITE" id="PS50103"/>
    </source>
</evidence>
<dbReference type="PANTHER" id="PTHR33400:SF2">
    <property type="entry name" value="ZINC FINGER CCCH DOMAIN-CONTAINING PROTEIN 6"/>
    <property type="match status" value="1"/>
</dbReference>
<evidence type="ECO:0000256" key="3">
    <source>
        <dbReference type="SAM" id="MobiDB-lite"/>
    </source>
</evidence>